<evidence type="ECO:0000256" key="2">
    <source>
        <dbReference type="ARBA" id="ARBA00022737"/>
    </source>
</evidence>
<dbReference type="PANTHER" id="PTHR45614:SF273">
    <property type="entry name" value="MYB DOMAIN PROTEIN 100-RELATED"/>
    <property type="match status" value="1"/>
</dbReference>
<keyword evidence="10" id="KW-1185">Reference proteome</keyword>
<dbReference type="Pfam" id="PF13921">
    <property type="entry name" value="Myb_DNA-bind_6"/>
    <property type="match status" value="1"/>
</dbReference>
<dbReference type="InterPro" id="IPR009057">
    <property type="entry name" value="Homeodomain-like_sf"/>
</dbReference>
<dbReference type="EMBL" id="JAWXYG010000002">
    <property type="protein sequence ID" value="KAK4282385.1"/>
    <property type="molecule type" value="Genomic_DNA"/>
</dbReference>
<feature type="domain" description="Myb-like" evidence="7">
    <location>
        <begin position="255"/>
        <end position="305"/>
    </location>
</feature>
<reference evidence="9" key="1">
    <citation type="submission" date="2023-10" db="EMBL/GenBank/DDBJ databases">
        <title>Chromosome-level genome of the transformable northern wattle, Acacia crassicarpa.</title>
        <authorList>
            <person name="Massaro I."/>
            <person name="Sinha N.R."/>
            <person name="Poethig S."/>
            <person name="Leichty A.R."/>
        </authorList>
    </citation>
    <scope>NUCLEOTIDE SEQUENCE</scope>
    <source>
        <strain evidence="9">Acra3RX</strain>
        <tissue evidence="9">Leaf</tissue>
    </source>
</reference>
<sequence length="445" mass="51475">MDFELNFHESFPLLSGLFPENPPKSQALSLAMPHIHDQPPPPSHNNPPVLFPTDQNLHHHHHFQHYRHHQLDLNGSDPNPIFLKQAPYPYSHHPATVPFDSACPNEPFKVDALHGGRAFWDFSPKLSLPSDPSLAPQMGPLYHPAYGSSPLKPKPHHQDELLLFFPENHNDHNDRWQDEARADHHDDRKMKKQQMHKGGILKNTNIIKGQWTPEEDRILVQLVERFGMKKWSQVAKALNGRVGKQCRERWHNHLRPDIRKEAWTEEEDIILIEAHKEVGNKWAEIARRLPGRTENTIKNHWNATKRRQNAKRHRNRGSTSRPSLLQEYIKQVTTCQGTSRQIQIKQEQANELVCYNNNRMMNNVRVRYESASDDDDDSSSGDWEVDVYEAAEEDGEEEEVKAAYDNENDNGGEEEVAAEMNGFVGEDGMKKEMELMEMICGPKKY</sequence>
<dbReference type="SUPFAM" id="SSF46689">
    <property type="entry name" value="Homeodomain-like"/>
    <property type="match status" value="1"/>
</dbReference>
<evidence type="ECO:0000256" key="6">
    <source>
        <dbReference type="SAM" id="MobiDB-lite"/>
    </source>
</evidence>
<organism evidence="9 10">
    <name type="scientific">Acacia crassicarpa</name>
    <name type="common">northern wattle</name>
    <dbReference type="NCBI Taxonomy" id="499986"/>
    <lineage>
        <taxon>Eukaryota</taxon>
        <taxon>Viridiplantae</taxon>
        <taxon>Streptophyta</taxon>
        <taxon>Embryophyta</taxon>
        <taxon>Tracheophyta</taxon>
        <taxon>Spermatophyta</taxon>
        <taxon>Magnoliopsida</taxon>
        <taxon>eudicotyledons</taxon>
        <taxon>Gunneridae</taxon>
        <taxon>Pentapetalae</taxon>
        <taxon>rosids</taxon>
        <taxon>fabids</taxon>
        <taxon>Fabales</taxon>
        <taxon>Fabaceae</taxon>
        <taxon>Caesalpinioideae</taxon>
        <taxon>mimosoid clade</taxon>
        <taxon>Acacieae</taxon>
        <taxon>Acacia</taxon>
    </lineage>
</organism>
<feature type="compositionally biased region" description="Acidic residues" evidence="6">
    <location>
        <begin position="389"/>
        <end position="399"/>
    </location>
</feature>
<dbReference type="AlphaFoldDB" id="A0AAE1N4D3"/>
<evidence type="ECO:0000259" key="7">
    <source>
        <dbReference type="PROSITE" id="PS50090"/>
    </source>
</evidence>
<dbReference type="PROSITE" id="PS50090">
    <property type="entry name" value="MYB_LIKE"/>
    <property type="match status" value="2"/>
</dbReference>
<accession>A0AAE1N4D3</accession>
<dbReference type="SMART" id="SM00717">
    <property type="entry name" value="SANT"/>
    <property type="match status" value="2"/>
</dbReference>
<dbReference type="GO" id="GO:0005634">
    <property type="term" value="C:nucleus"/>
    <property type="evidence" value="ECO:0007669"/>
    <property type="project" value="UniProtKB-SubCell"/>
</dbReference>
<feature type="domain" description="HTH myb-type" evidence="8">
    <location>
        <begin position="203"/>
        <end position="258"/>
    </location>
</feature>
<name>A0AAE1N4D3_9FABA</name>
<dbReference type="Gene3D" id="1.10.10.60">
    <property type="entry name" value="Homeodomain-like"/>
    <property type="match status" value="2"/>
</dbReference>
<dbReference type="Proteomes" id="UP001293593">
    <property type="component" value="Unassembled WGS sequence"/>
</dbReference>
<dbReference type="GO" id="GO:0000978">
    <property type="term" value="F:RNA polymerase II cis-regulatory region sequence-specific DNA binding"/>
    <property type="evidence" value="ECO:0007669"/>
    <property type="project" value="TreeGrafter"/>
</dbReference>
<keyword evidence="5" id="KW-0539">Nucleus</keyword>
<keyword evidence="2" id="KW-0677">Repeat</keyword>
<gene>
    <name evidence="9" type="ORF">QN277_013769</name>
</gene>
<feature type="domain" description="Myb-like" evidence="7">
    <location>
        <begin position="203"/>
        <end position="254"/>
    </location>
</feature>
<dbReference type="CDD" id="cd00167">
    <property type="entry name" value="SANT"/>
    <property type="match status" value="2"/>
</dbReference>
<feature type="region of interest" description="Disordered" evidence="6">
    <location>
        <begin position="389"/>
        <end position="412"/>
    </location>
</feature>
<dbReference type="PROSITE" id="PS51294">
    <property type="entry name" value="HTH_MYB"/>
    <property type="match status" value="2"/>
</dbReference>
<comment type="caution">
    <text evidence="9">The sequence shown here is derived from an EMBL/GenBank/DDBJ whole genome shotgun (WGS) entry which is preliminary data.</text>
</comment>
<feature type="domain" description="HTH myb-type" evidence="8">
    <location>
        <begin position="259"/>
        <end position="309"/>
    </location>
</feature>
<dbReference type="InterPro" id="IPR001005">
    <property type="entry name" value="SANT/Myb"/>
</dbReference>
<dbReference type="InterPro" id="IPR017930">
    <property type="entry name" value="Myb_dom"/>
</dbReference>
<evidence type="ECO:0000259" key="8">
    <source>
        <dbReference type="PROSITE" id="PS51294"/>
    </source>
</evidence>
<evidence type="ECO:0000256" key="5">
    <source>
        <dbReference type="ARBA" id="ARBA00023242"/>
    </source>
</evidence>
<keyword evidence="3" id="KW-0805">Transcription regulation</keyword>
<evidence type="ECO:0000313" key="9">
    <source>
        <dbReference type="EMBL" id="KAK4282385.1"/>
    </source>
</evidence>
<dbReference type="PANTHER" id="PTHR45614">
    <property type="entry name" value="MYB PROTEIN-RELATED"/>
    <property type="match status" value="1"/>
</dbReference>
<evidence type="ECO:0000313" key="10">
    <source>
        <dbReference type="Proteomes" id="UP001293593"/>
    </source>
</evidence>
<keyword evidence="3" id="KW-0804">Transcription</keyword>
<comment type="subcellular location">
    <subcellularLocation>
        <location evidence="1">Nucleus</location>
    </subcellularLocation>
</comment>
<dbReference type="GO" id="GO:0000981">
    <property type="term" value="F:DNA-binding transcription factor activity, RNA polymerase II-specific"/>
    <property type="evidence" value="ECO:0007669"/>
    <property type="project" value="TreeGrafter"/>
</dbReference>
<evidence type="ECO:0000256" key="4">
    <source>
        <dbReference type="ARBA" id="ARBA00023125"/>
    </source>
</evidence>
<evidence type="ECO:0000256" key="3">
    <source>
        <dbReference type="ARBA" id="ARBA00023015"/>
    </source>
</evidence>
<protein>
    <submittedName>
        <fullName evidence="9">Uncharacterized protein</fullName>
    </submittedName>
</protein>
<keyword evidence="4" id="KW-0238">DNA-binding</keyword>
<dbReference type="InterPro" id="IPR050560">
    <property type="entry name" value="MYB_TF"/>
</dbReference>
<evidence type="ECO:0000256" key="1">
    <source>
        <dbReference type="ARBA" id="ARBA00004123"/>
    </source>
</evidence>
<proteinExistence type="predicted"/>
<dbReference type="FunFam" id="1.10.10.60:FF:000010">
    <property type="entry name" value="Transcriptional activator Myb isoform A"/>
    <property type="match status" value="1"/>
</dbReference>